<feature type="transmembrane region" description="Helical" evidence="16">
    <location>
        <begin position="247"/>
        <end position="264"/>
    </location>
</feature>
<evidence type="ECO:0000256" key="3">
    <source>
        <dbReference type="ARBA" id="ARBA00022516"/>
    </source>
</evidence>
<evidence type="ECO:0000256" key="9">
    <source>
        <dbReference type="ARBA" id="ARBA00023011"/>
    </source>
</evidence>
<keyword evidence="11 16" id="KW-0472">Membrane</keyword>
<dbReference type="InterPro" id="IPR001171">
    <property type="entry name" value="ERG24_DHCR-like"/>
</dbReference>
<dbReference type="PANTHER" id="PTHR21257:SF52">
    <property type="entry name" value="DELTA(14)-STEROL REDUCTASE TM7SF2"/>
    <property type="match status" value="1"/>
</dbReference>
<evidence type="ECO:0000256" key="4">
    <source>
        <dbReference type="ARBA" id="ARBA00022692"/>
    </source>
</evidence>
<dbReference type="OrthoDB" id="10262235at2759"/>
<feature type="transmembrane region" description="Helical" evidence="16">
    <location>
        <begin position="154"/>
        <end position="177"/>
    </location>
</feature>
<evidence type="ECO:0000256" key="5">
    <source>
        <dbReference type="ARBA" id="ARBA00022857"/>
    </source>
</evidence>
<dbReference type="InParanoid" id="G8Y046"/>
<dbReference type="eggNOG" id="KOG1435">
    <property type="taxonomic scope" value="Eukaryota"/>
</dbReference>
<evidence type="ECO:0000256" key="11">
    <source>
        <dbReference type="ARBA" id="ARBA00023136"/>
    </source>
</evidence>
<evidence type="ECO:0000313" key="17">
    <source>
        <dbReference type="EMBL" id="CCE87305.1"/>
    </source>
</evidence>
<evidence type="ECO:0000313" key="18">
    <source>
        <dbReference type="Proteomes" id="UP000005222"/>
    </source>
</evidence>
<keyword evidence="4 16" id="KW-0812">Transmembrane</keyword>
<dbReference type="GO" id="GO:0005789">
    <property type="term" value="C:endoplasmic reticulum membrane"/>
    <property type="evidence" value="ECO:0007669"/>
    <property type="project" value="TreeGrafter"/>
</dbReference>
<evidence type="ECO:0000256" key="13">
    <source>
        <dbReference type="ARBA" id="ARBA00023221"/>
    </source>
</evidence>
<keyword evidence="13 16" id="KW-0753">Steroid metabolism</keyword>
<dbReference type="PROSITE" id="PS01017">
    <property type="entry name" value="STEROL_REDUCT_1"/>
    <property type="match status" value="1"/>
</dbReference>
<organism evidence="17 18">
    <name type="scientific">Pichia sorbitophila (strain ATCC MYA-4447 / BCRC 22081 / CBS 7064 / NBRC 10061 / NRRL Y-12695)</name>
    <name type="common">Hybrid yeast</name>
    <dbReference type="NCBI Taxonomy" id="559304"/>
    <lineage>
        <taxon>Eukaryota</taxon>
        <taxon>Fungi</taxon>
        <taxon>Dikarya</taxon>
        <taxon>Ascomycota</taxon>
        <taxon>Saccharomycotina</taxon>
        <taxon>Pichiomycetes</taxon>
        <taxon>Debaryomycetaceae</taxon>
        <taxon>Millerozyma</taxon>
    </lineage>
</organism>
<accession>G8Y046</accession>
<dbReference type="GO" id="GO:0006696">
    <property type="term" value="P:ergosterol biosynthetic process"/>
    <property type="evidence" value="ECO:0007669"/>
    <property type="project" value="TreeGrafter"/>
</dbReference>
<comment type="pathway">
    <text evidence="15">Steroid biosynthesis; zymosterol biosynthesis; zymosterol from lanosterol: step 2/6.</text>
</comment>
<gene>
    <name evidence="17" type="primary">Piso0_005853</name>
    <name evidence="17" type="ORF">GNLVRS01_PISO0N24015g</name>
</gene>
<dbReference type="Proteomes" id="UP000005222">
    <property type="component" value="Chromosome N"/>
</dbReference>
<protein>
    <recommendedName>
        <fullName evidence="16">Delta(14)-sterol reductase</fullName>
    </recommendedName>
    <alternativeName>
        <fullName evidence="16">C-14 sterol reductase</fullName>
    </alternativeName>
    <alternativeName>
        <fullName evidence="16">Sterol C14-reductase</fullName>
    </alternativeName>
</protein>
<evidence type="ECO:0000256" key="8">
    <source>
        <dbReference type="ARBA" id="ARBA00023002"/>
    </source>
</evidence>
<dbReference type="OMA" id="HSSWHRY"/>
<dbReference type="FunCoup" id="G8Y046">
    <property type="interactions" value="780"/>
</dbReference>
<proteinExistence type="inferred from homology"/>
<dbReference type="Pfam" id="PF01222">
    <property type="entry name" value="ERG4_ERG24"/>
    <property type="match status" value="1"/>
</dbReference>
<feature type="transmembrane region" description="Helical" evidence="16">
    <location>
        <begin position="314"/>
        <end position="335"/>
    </location>
</feature>
<evidence type="ECO:0000256" key="6">
    <source>
        <dbReference type="ARBA" id="ARBA00022955"/>
    </source>
</evidence>
<keyword evidence="5" id="KW-0521">NADP</keyword>
<keyword evidence="10 16" id="KW-0443">Lipid metabolism</keyword>
<dbReference type="STRING" id="559304.G8Y046"/>
<dbReference type="PROSITE" id="PS01018">
    <property type="entry name" value="STEROL_REDUCT_2"/>
    <property type="match status" value="1"/>
</dbReference>
<dbReference type="InterPro" id="IPR018083">
    <property type="entry name" value="Sterol_reductase_CS"/>
</dbReference>
<evidence type="ECO:0000256" key="2">
    <source>
        <dbReference type="ARBA" id="ARBA00005402"/>
    </source>
</evidence>
<evidence type="ECO:0000256" key="7">
    <source>
        <dbReference type="ARBA" id="ARBA00022989"/>
    </source>
</evidence>
<evidence type="ECO:0000256" key="15">
    <source>
        <dbReference type="ARBA" id="ARBA00060638"/>
    </source>
</evidence>
<reference evidence="17 18" key="1">
    <citation type="journal article" date="2012" name="G3 (Bethesda)">
        <title>Pichia sorbitophila, an interspecies yeast hybrid reveals early steps of genome resolution following polyploidization.</title>
        <authorList>
            <person name="Leh Louis V."/>
            <person name="Despons L."/>
            <person name="Friedrich A."/>
            <person name="Martin T."/>
            <person name="Durrens P."/>
            <person name="Casaregola S."/>
            <person name="Neuveglise C."/>
            <person name="Fairhead C."/>
            <person name="Marck C."/>
            <person name="Cruz J.A."/>
            <person name="Straub M.L."/>
            <person name="Kugler V."/>
            <person name="Sacerdot C."/>
            <person name="Uzunov Z."/>
            <person name="Thierry A."/>
            <person name="Weiss S."/>
            <person name="Bleykasten C."/>
            <person name="De Montigny J."/>
            <person name="Jacques N."/>
            <person name="Jung P."/>
            <person name="Lemaire M."/>
            <person name="Mallet S."/>
            <person name="Morel G."/>
            <person name="Richard G.F."/>
            <person name="Sarkar A."/>
            <person name="Savel G."/>
            <person name="Schacherer J."/>
            <person name="Seret M.L."/>
            <person name="Talla E."/>
            <person name="Samson G."/>
            <person name="Jubin C."/>
            <person name="Poulain J."/>
            <person name="Vacherie B."/>
            <person name="Barbe V."/>
            <person name="Pelletier E."/>
            <person name="Sherman D.J."/>
            <person name="Westhof E."/>
            <person name="Weissenbach J."/>
            <person name="Baret P.V."/>
            <person name="Wincker P."/>
            <person name="Gaillardin C."/>
            <person name="Dujon B."/>
            <person name="Souciet J.L."/>
        </authorList>
    </citation>
    <scope>NUCLEOTIDE SEQUENCE [LARGE SCALE GENOMIC DNA]</scope>
    <source>
        <strain evidence="18">ATCC MYA-4447 / BCRC 22081 / CBS 7064 / NBRC 10061 / NRRL Y-12695</strain>
    </source>
</reference>
<evidence type="ECO:0000256" key="16">
    <source>
        <dbReference type="RuleBase" id="RU369120"/>
    </source>
</evidence>
<dbReference type="FunFam" id="1.20.120.1630:FF:000009">
    <property type="entry name" value="C-14 sterol reductase"/>
    <property type="match status" value="1"/>
</dbReference>
<evidence type="ECO:0000256" key="12">
    <source>
        <dbReference type="ARBA" id="ARBA00023166"/>
    </source>
</evidence>
<keyword evidence="18" id="KW-1185">Reference proteome</keyword>
<feature type="transmembrane region" description="Helical" evidence="16">
    <location>
        <begin position="115"/>
        <end position="134"/>
    </location>
</feature>
<keyword evidence="6 16" id="KW-0752">Steroid biosynthesis</keyword>
<feature type="transmembrane region" description="Helical" evidence="16">
    <location>
        <begin position="78"/>
        <end position="95"/>
    </location>
</feature>
<dbReference type="HOGENOM" id="CLU_015631_0_3_1"/>
<keyword evidence="9 16" id="KW-0756">Sterol biosynthesis</keyword>
<feature type="transmembrane region" description="Helical" evidence="16">
    <location>
        <begin position="17"/>
        <end position="39"/>
    </location>
</feature>
<keyword evidence="3 16" id="KW-0444">Lipid biosynthesis</keyword>
<comment type="subcellular location">
    <subcellularLocation>
        <location evidence="1">Membrane</location>
        <topology evidence="1">Multi-pass membrane protein</topology>
    </subcellularLocation>
</comment>
<sequence>MAGAKAKLNPRTVHREFFGVPGALGITLGLPLLIMGIAYCCDREVLFKGFRIDVARLIEKAPADASELAWVFFDTQCWVAYLTWFGVFAIFDQLLPGTHLKGIPLRDGTQLQYKINGRLFLGVFLSLLASRALISDDYHLPELDFVYDHQVQLTGVTIVFSFLLSLAVYLASFVPLTKPNGVGSRERILSINGNSGNAFYDWFIGRELNPRISSWDIKLFCELRPGLLLWLLINLSCVHHQYHSSNTISDSLLLVTGLQAFYVFDGVLNEEGVISMMDITTDGFGFMLVFGDLAWLPWVYSLQARYLALSNNPTNIGTLNCLLIMAVNFSGYYIFHSANKQKSDFRMGKLDHENLRCIETKTGSKLLCDGWWGLSQHINYFGDWLIGISWCLPTGFNTIYTYFYVIYFGVLLLHRQLRDEAKCKQKYGKEWEQYQKMVPYKIIPYLY</sequence>
<feature type="transmembrane region" description="Helical" evidence="16">
    <location>
        <begin position="284"/>
        <end position="302"/>
    </location>
</feature>
<keyword evidence="8 16" id="KW-0560">Oxidoreductase</keyword>
<evidence type="ECO:0000256" key="14">
    <source>
        <dbReference type="ARBA" id="ARBA00052254"/>
    </source>
</evidence>
<evidence type="ECO:0000256" key="10">
    <source>
        <dbReference type="ARBA" id="ARBA00023098"/>
    </source>
</evidence>
<keyword evidence="12 16" id="KW-1207">Sterol metabolism</keyword>
<dbReference type="EMBL" id="FO082046">
    <property type="protein sequence ID" value="CCE87305.1"/>
    <property type="molecule type" value="Genomic_DNA"/>
</dbReference>
<dbReference type="Gene3D" id="1.20.120.1630">
    <property type="match status" value="1"/>
</dbReference>
<keyword evidence="7 16" id="KW-1133">Transmembrane helix</keyword>
<dbReference type="AlphaFoldDB" id="G8Y046"/>
<name>G8Y046_PICSO</name>
<comment type="catalytic activity">
    <reaction evidence="14">
        <text>4,4-dimethyl-5alpha-cholesta-8,24-dien-3beta-ol + NADP(+) = 4,4-dimethyl-5alpha-cholesta-8,14,24-trien-3beta-ol + NADPH + H(+)</text>
        <dbReference type="Rhea" id="RHEA:18561"/>
        <dbReference type="ChEBI" id="CHEBI:15378"/>
        <dbReference type="ChEBI" id="CHEBI:17813"/>
        <dbReference type="ChEBI" id="CHEBI:18364"/>
        <dbReference type="ChEBI" id="CHEBI:57783"/>
        <dbReference type="ChEBI" id="CHEBI:58349"/>
        <dbReference type="EC" id="1.3.1.70"/>
    </reaction>
    <physiologicalReaction direction="right-to-left" evidence="14">
        <dbReference type="Rhea" id="RHEA:18563"/>
    </physiologicalReaction>
</comment>
<dbReference type="PANTHER" id="PTHR21257">
    <property type="entry name" value="DELTA(14)-STEROL REDUCTASE"/>
    <property type="match status" value="1"/>
</dbReference>
<dbReference type="GO" id="GO:0050613">
    <property type="term" value="F:Delta14-sterol reductase activity"/>
    <property type="evidence" value="ECO:0007669"/>
    <property type="project" value="UniProtKB-EC"/>
</dbReference>
<comment type="similarity">
    <text evidence="2 16">Belongs to the ERG4/ERG24 family.</text>
</comment>
<evidence type="ECO:0000256" key="1">
    <source>
        <dbReference type="ARBA" id="ARBA00004141"/>
    </source>
</evidence>